<keyword evidence="2" id="KW-0472">Membrane</keyword>
<feature type="compositionally biased region" description="Low complexity" evidence="1">
    <location>
        <begin position="671"/>
        <end position="705"/>
    </location>
</feature>
<keyword evidence="2" id="KW-0812">Transmembrane</keyword>
<dbReference type="AlphaFoldDB" id="A0A8J7P6R5"/>
<name>A0A8J7P6R5_9BACT</name>
<feature type="region of interest" description="Disordered" evidence="1">
    <location>
        <begin position="552"/>
        <end position="588"/>
    </location>
</feature>
<dbReference type="PROSITE" id="PS51257">
    <property type="entry name" value="PROKAR_LIPOPROTEIN"/>
    <property type="match status" value="1"/>
</dbReference>
<evidence type="ECO:0000313" key="4">
    <source>
        <dbReference type="Proteomes" id="UP000664277"/>
    </source>
</evidence>
<reference evidence="3" key="1">
    <citation type="submission" date="2021-02" db="EMBL/GenBank/DDBJ databases">
        <title>Genome-Resolved Metagenomics of a Microbial Community Performing Photosynthetic Biological Nutrient Removal.</title>
        <authorList>
            <person name="Mcdaniel E.A."/>
        </authorList>
    </citation>
    <scope>NUCLEOTIDE SEQUENCE</scope>
    <source>
        <strain evidence="3">UWPOB_OBS1</strain>
    </source>
</reference>
<gene>
    <name evidence="3" type="ORF">J0M35_03630</name>
</gene>
<evidence type="ECO:0000313" key="3">
    <source>
        <dbReference type="EMBL" id="MBN8659429.1"/>
    </source>
</evidence>
<comment type="caution">
    <text evidence="3">The sequence shown here is derived from an EMBL/GenBank/DDBJ whole genome shotgun (WGS) entry which is preliminary data.</text>
</comment>
<protein>
    <submittedName>
        <fullName evidence="3">Uncharacterized protein</fullName>
    </submittedName>
</protein>
<keyword evidence="2" id="KW-1133">Transmembrane helix</keyword>
<sequence>MKTPKKRSKRGNMLVFITASTFILVGCLAFFALGYVRLLGSNNEQKTAIEAAALSAARDVSRIVIQTPEYGWIGVSDSAPNGAGTVADDNYYVPVRGINTIIGTNRVCRIIAAELNDDTLKTMVNKDLEWAKKAQAKLKAELDKAMAKGYVAKDSKGQNVEVYKNAEDAYKANGVRMTGASDYVDGSLKLTLGSLSSGAPTNVPLPRPLLKAQVPAAAQTNNFYLSYTNVPVQGVDYVFAGIGDAIKLVDSKKWVASNGSLPYEMPTIVKAEAEQQLKGDQVNGYKVRAVACAQPANVTDPKPFPGAFTFSFPDGLCPEIPNPGALLTYANAQKPGITASWMYAKDGDYPVEQPVATMQNLGFPYDGLLPVNTGVAFRRGLIDWWKRAGTKLNISSAVAMLNDATYKFQEPNPKTVHWKTPAKVGDSYKYDLGPIPNGNIHIYRVDPNSGGITYQAKQLDPIEIPIAPENQLYSESLDVVKNSSVGKQTVGPFMFPNTGDLFDQVYLLPNFDVYVRDMVYQPGGTWGGKHGGEPMNHPKTAFLKPTPGLMELGSGGLGAKPKPYDDGGDDKPYTPPKPKGSGLPPAITSQSDLAETAGYPTTFYQKYQVGSGLRPTYTQNGMAVDVRFRRQVDAGTFEDVLGFKIGYVGEKYGDDVPAVTMQPYVPPVVSDPPADTGTGTTGTDTGTTGTDTGTTGTDPGTATGL</sequence>
<feature type="transmembrane region" description="Helical" evidence="2">
    <location>
        <begin position="12"/>
        <end position="36"/>
    </location>
</feature>
<evidence type="ECO:0000256" key="1">
    <source>
        <dbReference type="SAM" id="MobiDB-lite"/>
    </source>
</evidence>
<feature type="region of interest" description="Disordered" evidence="1">
    <location>
        <begin position="667"/>
        <end position="705"/>
    </location>
</feature>
<proteinExistence type="predicted"/>
<dbReference type="Proteomes" id="UP000664277">
    <property type="component" value="Unassembled WGS sequence"/>
</dbReference>
<organism evidence="3 4">
    <name type="scientific">Candidatus Obscuribacter phosphatis</name>
    <dbReference type="NCBI Taxonomy" id="1906157"/>
    <lineage>
        <taxon>Bacteria</taxon>
        <taxon>Bacillati</taxon>
        <taxon>Candidatus Melainabacteria</taxon>
        <taxon>Candidatus Obscuribacterales</taxon>
        <taxon>Candidatus Obscuribacteraceae</taxon>
        <taxon>Candidatus Obscuribacter</taxon>
    </lineage>
</organism>
<evidence type="ECO:0000256" key="2">
    <source>
        <dbReference type="SAM" id="Phobius"/>
    </source>
</evidence>
<accession>A0A8J7P6R5</accession>
<dbReference type="EMBL" id="JAFLCK010000003">
    <property type="protein sequence ID" value="MBN8659429.1"/>
    <property type="molecule type" value="Genomic_DNA"/>
</dbReference>
<feature type="compositionally biased region" description="Basic and acidic residues" evidence="1">
    <location>
        <begin position="562"/>
        <end position="572"/>
    </location>
</feature>